<dbReference type="RefSeq" id="WP_169625909.1">
    <property type="nucleotide sequence ID" value="NZ_JABBNT010000004.1"/>
</dbReference>
<protein>
    <submittedName>
        <fullName evidence="2">DUF2065 domain-containing protein</fullName>
    </submittedName>
</protein>
<dbReference type="Pfam" id="PF09838">
    <property type="entry name" value="DUF2065"/>
    <property type="match status" value="1"/>
</dbReference>
<reference evidence="2 3" key="1">
    <citation type="submission" date="2020-04" db="EMBL/GenBank/DDBJ databases">
        <title>Rhodospirillaceae bacterium KN72 isolated from deep sea.</title>
        <authorList>
            <person name="Zhang D.-C."/>
        </authorList>
    </citation>
    <scope>NUCLEOTIDE SEQUENCE [LARGE SCALE GENOMIC DNA]</scope>
    <source>
        <strain evidence="2 3">KN72</strain>
    </source>
</reference>
<keyword evidence="1" id="KW-0472">Membrane</keyword>
<feature type="transmembrane region" description="Helical" evidence="1">
    <location>
        <begin position="6"/>
        <end position="27"/>
    </location>
</feature>
<dbReference type="Proteomes" id="UP000539372">
    <property type="component" value="Unassembled WGS sequence"/>
</dbReference>
<name>A0A7Y0HGC2_9PROT</name>
<evidence type="ECO:0000256" key="1">
    <source>
        <dbReference type="SAM" id="Phobius"/>
    </source>
</evidence>
<organism evidence="2 3">
    <name type="scientific">Pacificispira spongiicola</name>
    <dbReference type="NCBI Taxonomy" id="2729598"/>
    <lineage>
        <taxon>Bacteria</taxon>
        <taxon>Pseudomonadati</taxon>
        <taxon>Pseudomonadota</taxon>
        <taxon>Alphaproteobacteria</taxon>
        <taxon>Rhodospirillales</taxon>
        <taxon>Rhodospirillaceae</taxon>
        <taxon>Pacificispira</taxon>
    </lineage>
</organism>
<keyword evidence="3" id="KW-1185">Reference proteome</keyword>
<evidence type="ECO:0000313" key="2">
    <source>
        <dbReference type="EMBL" id="NMM45518.1"/>
    </source>
</evidence>
<dbReference type="AlphaFoldDB" id="A0A7Y0HGC2"/>
<dbReference type="InterPro" id="IPR019201">
    <property type="entry name" value="DUF2065"/>
</dbReference>
<accession>A0A7Y0HGC2</accession>
<evidence type="ECO:0000313" key="3">
    <source>
        <dbReference type="Proteomes" id="UP000539372"/>
    </source>
</evidence>
<keyword evidence="1" id="KW-0812">Transmembrane</keyword>
<gene>
    <name evidence="2" type="ORF">HH303_13570</name>
</gene>
<dbReference type="PANTHER" id="PTHR38602">
    <property type="entry name" value="INNER MEMBRANE PROTEIN-RELATED"/>
    <property type="match status" value="1"/>
</dbReference>
<dbReference type="PANTHER" id="PTHR38602:SF1">
    <property type="entry name" value="INNER MEMBRANE PROTEIN"/>
    <property type="match status" value="1"/>
</dbReference>
<feature type="transmembrane region" description="Helical" evidence="1">
    <location>
        <begin position="48"/>
        <end position="67"/>
    </location>
</feature>
<proteinExistence type="predicted"/>
<sequence length="69" mass="7335">MTVDFPTALLLAFGLVLVIEGLLYALFPDAMLRMMKVIVTMSAGSLRIAGLVAVSVGVAAVWTIRLLTL</sequence>
<dbReference type="EMBL" id="JABBNT010000004">
    <property type="protein sequence ID" value="NMM45518.1"/>
    <property type="molecule type" value="Genomic_DNA"/>
</dbReference>
<keyword evidence="1" id="KW-1133">Transmembrane helix</keyword>
<comment type="caution">
    <text evidence="2">The sequence shown here is derived from an EMBL/GenBank/DDBJ whole genome shotgun (WGS) entry which is preliminary data.</text>
</comment>